<sequence>MDRVAPVGNQTAPQSSQCYDVEALGHDTGPWRSIPPTRSTSNRSHMFGAAFCIASTLAAVLLDLVRCLRADGQTRKPVFAPSHFTWSSRHARHPSRLRCAHACISIDGRSDACPAGFGCVGTLTVVHRLGVVRERKGNRPPDTSCTDSRAGG</sequence>
<reference evidence="2" key="1">
    <citation type="journal article" date="2020" name="Stud. Mycol.">
        <title>101 Dothideomycetes genomes: a test case for predicting lifestyles and emergence of pathogens.</title>
        <authorList>
            <person name="Haridas S."/>
            <person name="Albert R."/>
            <person name="Binder M."/>
            <person name="Bloem J."/>
            <person name="Labutti K."/>
            <person name="Salamov A."/>
            <person name="Andreopoulos B."/>
            <person name="Baker S."/>
            <person name="Barry K."/>
            <person name="Bills G."/>
            <person name="Bluhm B."/>
            <person name="Cannon C."/>
            <person name="Castanera R."/>
            <person name="Culley D."/>
            <person name="Daum C."/>
            <person name="Ezra D."/>
            <person name="Gonzalez J."/>
            <person name="Henrissat B."/>
            <person name="Kuo A."/>
            <person name="Liang C."/>
            <person name="Lipzen A."/>
            <person name="Lutzoni F."/>
            <person name="Magnuson J."/>
            <person name="Mondo S."/>
            <person name="Nolan M."/>
            <person name="Ohm R."/>
            <person name="Pangilinan J."/>
            <person name="Park H.-J."/>
            <person name="Ramirez L."/>
            <person name="Alfaro M."/>
            <person name="Sun H."/>
            <person name="Tritt A."/>
            <person name="Yoshinaga Y."/>
            <person name="Zwiers L.-H."/>
            <person name="Turgeon B."/>
            <person name="Goodwin S."/>
            <person name="Spatafora J."/>
            <person name="Crous P."/>
            <person name="Grigoriev I."/>
        </authorList>
    </citation>
    <scope>NUCLEOTIDE SEQUENCE</scope>
    <source>
        <strain evidence="2">CBS 113389</strain>
    </source>
</reference>
<evidence type="ECO:0000313" key="2">
    <source>
        <dbReference type="EMBL" id="KAF2479406.1"/>
    </source>
</evidence>
<gene>
    <name evidence="2" type="ORF">BDY17DRAFT_37739</name>
</gene>
<keyword evidence="1" id="KW-0472">Membrane</keyword>
<dbReference type="AlphaFoldDB" id="A0A6A6PHY8"/>
<dbReference type="GeneID" id="54479324"/>
<organism evidence="2 3">
    <name type="scientific">Neohortaea acidophila</name>
    <dbReference type="NCBI Taxonomy" id="245834"/>
    <lineage>
        <taxon>Eukaryota</taxon>
        <taxon>Fungi</taxon>
        <taxon>Dikarya</taxon>
        <taxon>Ascomycota</taxon>
        <taxon>Pezizomycotina</taxon>
        <taxon>Dothideomycetes</taxon>
        <taxon>Dothideomycetidae</taxon>
        <taxon>Mycosphaerellales</taxon>
        <taxon>Teratosphaeriaceae</taxon>
        <taxon>Neohortaea</taxon>
    </lineage>
</organism>
<proteinExistence type="predicted"/>
<accession>A0A6A6PHY8</accession>
<keyword evidence="1" id="KW-1133">Transmembrane helix</keyword>
<protein>
    <submittedName>
        <fullName evidence="2">Uncharacterized protein</fullName>
    </submittedName>
</protein>
<evidence type="ECO:0000256" key="1">
    <source>
        <dbReference type="SAM" id="Phobius"/>
    </source>
</evidence>
<keyword evidence="1" id="KW-0812">Transmembrane</keyword>
<dbReference type="RefSeq" id="XP_033585976.1">
    <property type="nucleotide sequence ID" value="XM_033738322.1"/>
</dbReference>
<evidence type="ECO:0000313" key="3">
    <source>
        <dbReference type="Proteomes" id="UP000799767"/>
    </source>
</evidence>
<feature type="transmembrane region" description="Helical" evidence="1">
    <location>
        <begin position="46"/>
        <end position="65"/>
    </location>
</feature>
<name>A0A6A6PHY8_9PEZI</name>
<dbReference type="EMBL" id="MU001641">
    <property type="protein sequence ID" value="KAF2479406.1"/>
    <property type="molecule type" value="Genomic_DNA"/>
</dbReference>
<dbReference type="Proteomes" id="UP000799767">
    <property type="component" value="Unassembled WGS sequence"/>
</dbReference>
<keyword evidence="3" id="KW-1185">Reference proteome</keyword>